<dbReference type="SUPFAM" id="SSF51197">
    <property type="entry name" value="Clavaminate synthase-like"/>
    <property type="match status" value="1"/>
</dbReference>
<name>A0A4T0WUR5_9ASCO</name>
<dbReference type="PANTHER" id="PTHR10696">
    <property type="entry name" value="GAMMA-BUTYROBETAINE HYDROXYLASE-RELATED"/>
    <property type="match status" value="1"/>
</dbReference>
<sequence length="350" mass="40127">MTIEFEKIELPEKHVFKGQEFPVAFTVDGAPDFEDILQFLKKKSEEGFFNEVLKKNGAVVLRNLRTTDPEKLSKIVETIGNGSGLEPFVQNGSTAQRHTITEHLSTANEGPSDREIFQHNEFSRFKKYPTTLFFVCTRFNATGGETPIVHGGEFFEEVKKESPEIIDNMINRGVYLEQIWPLVSENETHWSYKYCFGRNIDPNQSFEEQQKTAIKLAHDSVSDDVEFAENGDFIVRQHTKPIRLYNNGETEFPCFFNSVACFGGDTTKKLSGHDKTKNICYDDGTEFDPKHLDTILKVSLQKSYHHTWQAGDIAIVNNYLASHGRKPWNGQRQILVSMWDTPNKAEFPHY</sequence>
<proteinExistence type="predicted"/>
<dbReference type="EMBL" id="SELW01000679">
    <property type="protein sequence ID" value="TID13339.1"/>
    <property type="molecule type" value="Genomic_DNA"/>
</dbReference>
<gene>
    <name evidence="3" type="ORF">CANINC_004937</name>
</gene>
<protein>
    <recommendedName>
        <fullName evidence="2">TauD/TfdA-like domain-containing protein</fullName>
    </recommendedName>
</protein>
<dbReference type="STRING" id="52247.A0A4T0WUR5"/>
<dbReference type="PANTHER" id="PTHR10696:SF21">
    <property type="entry name" value="TAUD_TFDA-LIKE DOMAIN-CONTAINING PROTEIN"/>
    <property type="match status" value="1"/>
</dbReference>
<dbReference type="InterPro" id="IPR042098">
    <property type="entry name" value="TauD-like_sf"/>
</dbReference>
<dbReference type="Pfam" id="PF02668">
    <property type="entry name" value="TauD"/>
    <property type="match status" value="1"/>
</dbReference>
<accession>A0A4T0WUR5</accession>
<dbReference type="InterPro" id="IPR003819">
    <property type="entry name" value="TauD/TfdA-like"/>
</dbReference>
<organism evidence="3 4">
    <name type="scientific">Pichia inconspicua</name>
    <dbReference type="NCBI Taxonomy" id="52247"/>
    <lineage>
        <taxon>Eukaryota</taxon>
        <taxon>Fungi</taxon>
        <taxon>Dikarya</taxon>
        <taxon>Ascomycota</taxon>
        <taxon>Saccharomycotina</taxon>
        <taxon>Pichiomycetes</taxon>
        <taxon>Pichiales</taxon>
        <taxon>Pichiaceae</taxon>
        <taxon>Pichia</taxon>
    </lineage>
</organism>
<dbReference type="GO" id="GO:0016491">
    <property type="term" value="F:oxidoreductase activity"/>
    <property type="evidence" value="ECO:0007669"/>
    <property type="project" value="UniProtKB-KW"/>
</dbReference>
<feature type="domain" description="TauD/TfdA-like" evidence="2">
    <location>
        <begin position="46"/>
        <end position="339"/>
    </location>
</feature>
<dbReference type="Gene3D" id="3.60.130.10">
    <property type="entry name" value="Clavaminate synthase-like"/>
    <property type="match status" value="1"/>
</dbReference>
<evidence type="ECO:0000259" key="2">
    <source>
        <dbReference type="Pfam" id="PF02668"/>
    </source>
</evidence>
<comment type="caution">
    <text evidence="3">The sequence shown here is derived from an EMBL/GenBank/DDBJ whole genome shotgun (WGS) entry which is preliminary data.</text>
</comment>
<keyword evidence="1" id="KW-0560">Oxidoreductase</keyword>
<dbReference type="AlphaFoldDB" id="A0A4T0WUR5"/>
<dbReference type="InterPro" id="IPR050411">
    <property type="entry name" value="AlphaKG_dependent_hydroxylases"/>
</dbReference>
<keyword evidence="4" id="KW-1185">Reference proteome</keyword>
<evidence type="ECO:0000313" key="4">
    <source>
        <dbReference type="Proteomes" id="UP000307173"/>
    </source>
</evidence>
<reference evidence="3 4" key="1">
    <citation type="journal article" date="2019" name="Front. Genet.">
        <title>Whole-Genome Sequencing of the Opportunistic Yeast Pathogen Candida inconspicua Uncovers Its Hybrid Origin.</title>
        <authorList>
            <person name="Mixao V."/>
            <person name="Hansen A.P."/>
            <person name="Saus E."/>
            <person name="Boekhout T."/>
            <person name="Lass-Florl C."/>
            <person name="Gabaldon T."/>
        </authorList>
    </citation>
    <scope>NUCLEOTIDE SEQUENCE [LARGE SCALE GENOMIC DNA]</scope>
    <source>
        <strain evidence="3 4">CBS 180</strain>
    </source>
</reference>
<evidence type="ECO:0000313" key="3">
    <source>
        <dbReference type="EMBL" id="TID13339.1"/>
    </source>
</evidence>
<dbReference type="Proteomes" id="UP000307173">
    <property type="component" value="Unassembled WGS sequence"/>
</dbReference>
<dbReference type="OrthoDB" id="408743at2759"/>
<evidence type="ECO:0000256" key="1">
    <source>
        <dbReference type="ARBA" id="ARBA00023002"/>
    </source>
</evidence>